<dbReference type="Proteomes" id="UP001283361">
    <property type="component" value="Unassembled WGS sequence"/>
</dbReference>
<evidence type="ECO:0000256" key="5">
    <source>
        <dbReference type="SAM" id="MobiDB-lite"/>
    </source>
</evidence>
<feature type="region of interest" description="Disordered" evidence="5">
    <location>
        <begin position="96"/>
        <end position="129"/>
    </location>
</feature>
<gene>
    <name evidence="6" type="ORF">RRG08_046156</name>
</gene>
<dbReference type="EMBL" id="JAWDGP010002536">
    <property type="protein sequence ID" value="KAK3782129.1"/>
    <property type="molecule type" value="Genomic_DNA"/>
</dbReference>
<dbReference type="PANTHER" id="PTHR10519">
    <property type="entry name" value="GABA-B RECEPTOR"/>
    <property type="match status" value="1"/>
</dbReference>
<proteinExistence type="predicted"/>
<keyword evidence="4" id="KW-0807">Transducer</keyword>
<accession>A0AAE1DT99</accession>
<evidence type="ECO:0000256" key="3">
    <source>
        <dbReference type="ARBA" id="ARBA00023180"/>
    </source>
</evidence>
<name>A0AAE1DT99_9GAST</name>
<dbReference type="GO" id="GO:0007214">
    <property type="term" value="P:gamma-aminobutyric acid signaling pathway"/>
    <property type="evidence" value="ECO:0007669"/>
    <property type="project" value="TreeGrafter"/>
</dbReference>
<organism evidence="6 7">
    <name type="scientific">Elysia crispata</name>
    <name type="common">lettuce slug</name>
    <dbReference type="NCBI Taxonomy" id="231223"/>
    <lineage>
        <taxon>Eukaryota</taxon>
        <taxon>Metazoa</taxon>
        <taxon>Spiralia</taxon>
        <taxon>Lophotrochozoa</taxon>
        <taxon>Mollusca</taxon>
        <taxon>Gastropoda</taxon>
        <taxon>Heterobranchia</taxon>
        <taxon>Euthyneura</taxon>
        <taxon>Panpulmonata</taxon>
        <taxon>Sacoglossa</taxon>
        <taxon>Placobranchoidea</taxon>
        <taxon>Plakobranchidae</taxon>
        <taxon>Elysia</taxon>
    </lineage>
</organism>
<evidence type="ECO:0000256" key="4">
    <source>
        <dbReference type="ARBA" id="ARBA00023224"/>
    </source>
</evidence>
<protein>
    <recommendedName>
        <fullName evidence="8">Reverse transcriptase domain-containing protein</fullName>
    </recommendedName>
</protein>
<feature type="compositionally biased region" description="Polar residues" evidence="5">
    <location>
        <begin position="105"/>
        <end position="117"/>
    </location>
</feature>
<dbReference type="GO" id="GO:0004965">
    <property type="term" value="F:G protein-coupled GABA receptor activity"/>
    <property type="evidence" value="ECO:0007669"/>
    <property type="project" value="InterPro"/>
</dbReference>
<evidence type="ECO:0000256" key="1">
    <source>
        <dbReference type="ARBA" id="ARBA00023040"/>
    </source>
</evidence>
<dbReference type="GO" id="GO:0038039">
    <property type="term" value="C:G protein-coupled receptor heterodimeric complex"/>
    <property type="evidence" value="ECO:0007669"/>
    <property type="project" value="TreeGrafter"/>
</dbReference>
<evidence type="ECO:0008006" key="8">
    <source>
        <dbReference type="Google" id="ProtNLM"/>
    </source>
</evidence>
<dbReference type="InterPro" id="IPR002455">
    <property type="entry name" value="GPCR3_GABA-B"/>
</dbReference>
<keyword evidence="7" id="KW-1185">Reference proteome</keyword>
<keyword evidence="1" id="KW-0297">G-protein coupled receptor</keyword>
<dbReference type="AlphaFoldDB" id="A0AAE1DT99"/>
<evidence type="ECO:0000313" key="6">
    <source>
        <dbReference type="EMBL" id="KAK3782129.1"/>
    </source>
</evidence>
<dbReference type="Gene3D" id="3.40.50.2300">
    <property type="match status" value="1"/>
</dbReference>
<keyword evidence="2" id="KW-0675">Receptor</keyword>
<keyword evidence="3" id="KW-0325">Glycoprotein</keyword>
<sequence>MRVRKKLKQEIADEQCGFVEGKGATNAIYTLRTIIERALKMPGLDNVKTASKETRGNRNVVPSENGRNLVDCKEIKPDSIPRRPRNKMPKKYNTLLAVGKRKNKSTSPELLSNTPQSDPRRAEDPCLPLETPVSYGENLRYASSYTVNLAYNEILGSHSISSLNPRSHWIRVLYVLQKFALNGKSGILYRAFAFRSAYKETLDGKKYVWFIIDWYPDNWYKVKDNRHICTLDQLKEVPKDPFITEFTILH</sequence>
<evidence type="ECO:0000256" key="2">
    <source>
        <dbReference type="ARBA" id="ARBA00023170"/>
    </source>
</evidence>
<evidence type="ECO:0000313" key="7">
    <source>
        <dbReference type="Proteomes" id="UP001283361"/>
    </source>
</evidence>
<comment type="caution">
    <text evidence="6">The sequence shown here is derived from an EMBL/GenBank/DDBJ whole genome shotgun (WGS) entry which is preliminary data.</text>
</comment>
<dbReference type="PANTHER" id="PTHR10519:SF77">
    <property type="entry name" value="GAMMA-AMINOBUTYRIC ACID TYPE B RECEPTOR SUBUNIT 1"/>
    <property type="match status" value="1"/>
</dbReference>
<reference evidence="6" key="1">
    <citation type="journal article" date="2023" name="G3 (Bethesda)">
        <title>A reference genome for the long-term kleptoplast-retaining sea slug Elysia crispata morphotype clarki.</title>
        <authorList>
            <person name="Eastman K.E."/>
            <person name="Pendleton A.L."/>
            <person name="Shaikh M.A."/>
            <person name="Suttiyut T."/>
            <person name="Ogas R."/>
            <person name="Tomko P."/>
            <person name="Gavelis G."/>
            <person name="Widhalm J.R."/>
            <person name="Wisecaver J.H."/>
        </authorList>
    </citation>
    <scope>NUCLEOTIDE SEQUENCE</scope>
    <source>
        <strain evidence="6">ECLA1</strain>
    </source>
</reference>